<feature type="region of interest" description="Disordered" evidence="6">
    <location>
        <begin position="2234"/>
        <end position="2271"/>
    </location>
</feature>
<organism evidence="9 10">
    <name type="scientific">Paralvinella palmiformis</name>
    <dbReference type="NCBI Taxonomy" id="53620"/>
    <lineage>
        <taxon>Eukaryota</taxon>
        <taxon>Metazoa</taxon>
        <taxon>Spiralia</taxon>
        <taxon>Lophotrochozoa</taxon>
        <taxon>Annelida</taxon>
        <taxon>Polychaeta</taxon>
        <taxon>Sedentaria</taxon>
        <taxon>Canalipalpata</taxon>
        <taxon>Terebellida</taxon>
        <taxon>Terebelliformia</taxon>
        <taxon>Alvinellidae</taxon>
        <taxon>Paralvinella</taxon>
    </lineage>
</organism>
<feature type="compositionally biased region" description="Polar residues" evidence="6">
    <location>
        <begin position="3021"/>
        <end position="3048"/>
    </location>
</feature>
<dbReference type="InterPro" id="IPR003961">
    <property type="entry name" value="FN3_dom"/>
</dbReference>
<dbReference type="InterPro" id="IPR031994">
    <property type="entry name" value="JAKMIP_C"/>
</dbReference>
<evidence type="ECO:0000259" key="8">
    <source>
        <dbReference type="PROSITE" id="PS50853"/>
    </source>
</evidence>
<feature type="compositionally biased region" description="Low complexity" evidence="6">
    <location>
        <begin position="1446"/>
        <end position="1471"/>
    </location>
</feature>
<feature type="domain" description="SH3" evidence="7">
    <location>
        <begin position="2915"/>
        <end position="2982"/>
    </location>
</feature>
<dbReference type="EMBL" id="JAODUP010000519">
    <property type="protein sequence ID" value="KAK2148050.1"/>
    <property type="molecule type" value="Genomic_DNA"/>
</dbReference>
<feature type="coiled-coil region" evidence="5">
    <location>
        <begin position="1566"/>
        <end position="1616"/>
    </location>
</feature>
<feature type="domain" description="SH3" evidence="7">
    <location>
        <begin position="3222"/>
        <end position="3289"/>
    </location>
</feature>
<dbReference type="InterPro" id="IPR013783">
    <property type="entry name" value="Ig-like_fold"/>
</dbReference>
<feature type="region of interest" description="Disordered" evidence="6">
    <location>
        <begin position="1440"/>
        <end position="1471"/>
    </location>
</feature>
<evidence type="ECO:0000256" key="1">
    <source>
        <dbReference type="ARBA" id="ARBA00010749"/>
    </source>
</evidence>
<feature type="region of interest" description="Disordered" evidence="6">
    <location>
        <begin position="3303"/>
        <end position="3357"/>
    </location>
</feature>
<dbReference type="Proteomes" id="UP001208570">
    <property type="component" value="Unassembled WGS sequence"/>
</dbReference>
<evidence type="ECO:0000256" key="4">
    <source>
        <dbReference type="PROSITE-ProRule" id="PRU00192"/>
    </source>
</evidence>
<feature type="compositionally biased region" description="Basic and acidic residues" evidence="6">
    <location>
        <begin position="977"/>
        <end position="1075"/>
    </location>
</feature>
<feature type="coiled-coil region" evidence="5">
    <location>
        <begin position="1814"/>
        <end position="2077"/>
    </location>
</feature>
<gene>
    <name evidence="9" type="ORF">LSH36_519g04023</name>
</gene>
<feature type="compositionally biased region" description="Basic and acidic residues" evidence="6">
    <location>
        <begin position="873"/>
        <end position="896"/>
    </location>
</feature>
<reference evidence="9" key="1">
    <citation type="journal article" date="2023" name="Mol. Biol. Evol.">
        <title>Third-Generation Sequencing Reveals the Adaptive Role of the Epigenome in Three Deep-Sea Polychaetes.</title>
        <authorList>
            <person name="Perez M."/>
            <person name="Aroh O."/>
            <person name="Sun Y."/>
            <person name="Lan Y."/>
            <person name="Juniper S.K."/>
            <person name="Young C.R."/>
            <person name="Angers B."/>
            <person name="Qian P.Y."/>
        </authorList>
    </citation>
    <scope>NUCLEOTIDE SEQUENCE</scope>
    <source>
        <strain evidence="9">P08H-3</strain>
    </source>
</reference>
<dbReference type="GO" id="GO:0045202">
    <property type="term" value="C:synapse"/>
    <property type="evidence" value="ECO:0007669"/>
    <property type="project" value="GOC"/>
</dbReference>
<feature type="region of interest" description="Disordered" evidence="6">
    <location>
        <begin position="2890"/>
        <end position="2912"/>
    </location>
</feature>
<dbReference type="InterPro" id="IPR036116">
    <property type="entry name" value="FN3_sf"/>
</dbReference>
<dbReference type="Gene3D" id="1.10.287.1490">
    <property type="match status" value="1"/>
</dbReference>
<dbReference type="Pfam" id="PF16034">
    <property type="entry name" value="JAKMIP_CC3"/>
    <property type="match status" value="1"/>
</dbReference>
<dbReference type="InterPro" id="IPR040325">
    <property type="entry name" value="RIMBP1/2/3"/>
</dbReference>
<feature type="coiled-coil region" evidence="5">
    <location>
        <begin position="108"/>
        <end position="243"/>
    </location>
</feature>
<feature type="coiled-coil region" evidence="5">
    <location>
        <begin position="617"/>
        <end position="679"/>
    </location>
</feature>
<feature type="compositionally biased region" description="Low complexity" evidence="6">
    <location>
        <begin position="3303"/>
        <end position="3347"/>
    </location>
</feature>
<feature type="compositionally biased region" description="Pro residues" evidence="6">
    <location>
        <begin position="2371"/>
        <end position="2382"/>
    </location>
</feature>
<dbReference type="Pfam" id="PF25523">
    <property type="entry name" value="Ig_RIMBP2"/>
    <property type="match status" value="1"/>
</dbReference>
<evidence type="ECO:0000256" key="3">
    <source>
        <dbReference type="ARBA" id="ARBA00022737"/>
    </source>
</evidence>
<comment type="similarity">
    <text evidence="1">Belongs to the RIMBP family.</text>
</comment>
<evidence type="ECO:0000256" key="2">
    <source>
        <dbReference type="ARBA" id="ARBA00022443"/>
    </source>
</evidence>
<feature type="compositionally biased region" description="Acidic residues" evidence="6">
    <location>
        <begin position="2404"/>
        <end position="2416"/>
    </location>
</feature>
<dbReference type="GO" id="GO:0007274">
    <property type="term" value="P:neuromuscular synaptic transmission"/>
    <property type="evidence" value="ECO:0007669"/>
    <property type="project" value="TreeGrafter"/>
</dbReference>
<protein>
    <submittedName>
        <fullName evidence="9">Uncharacterized protein</fullName>
    </submittedName>
</protein>
<feature type="coiled-coil region" evidence="5">
    <location>
        <begin position="332"/>
        <end position="359"/>
    </location>
</feature>
<keyword evidence="10" id="KW-1185">Reference proteome</keyword>
<dbReference type="SMART" id="SM00326">
    <property type="entry name" value="SH3"/>
    <property type="match status" value="2"/>
</dbReference>
<feature type="region of interest" description="Disordered" evidence="6">
    <location>
        <begin position="3021"/>
        <end position="3052"/>
    </location>
</feature>
<dbReference type="Gene3D" id="2.30.30.40">
    <property type="entry name" value="SH3 Domains"/>
    <property type="match status" value="2"/>
</dbReference>
<dbReference type="PROSITE" id="PS50853">
    <property type="entry name" value="FN3"/>
    <property type="match status" value="1"/>
</dbReference>
<dbReference type="Pfam" id="PF07653">
    <property type="entry name" value="SH3_2"/>
    <property type="match status" value="2"/>
</dbReference>
<feature type="region of interest" description="Disordered" evidence="6">
    <location>
        <begin position="2362"/>
        <end position="2440"/>
    </location>
</feature>
<dbReference type="InterPro" id="IPR036028">
    <property type="entry name" value="SH3-like_dom_sf"/>
</dbReference>
<dbReference type="PANTHER" id="PTHR14234">
    <property type="entry name" value="RIM BINDING PROTEIN-RELATED"/>
    <property type="match status" value="1"/>
</dbReference>
<feature type="coiled-coil region" evidence="5">
    <location>
        <begin position="1654"/>
        <end position="1695"/>
    </location>
</feature>
<proteinExistence type="inferred from homology"/>
<feature type="compositionally biased region" description="Basic and acidic residues" evidence="6">
    <location>
        <begin position="2417"/>
        <end position="2435"/>
    </location>
</feature>
<dbReference type="InterPro" id="IPR001452">
    <property type="entry name" value="SH3_domain"/>
</dbReference>
<feature type="compositionally biased region" description="Basic and acidic residues" evidence="6">
    <location>
        <begin position="832"/>
        <end position="842"/>
    </location>
</feature>
<feature type="coiled-coil region" evidence="5">
    <location>
        <begin position="1219"/>
        <end position="1320"/>
    </location>
</feature>
<accession>A0AAD9J8W7</accession>
<feature type="domain" description="Fibronectin type-III" evidence="8">
    <location>
        <begin position="3100"/>
        <end position="3197"/>
    </location>
</feature>
<keyword evidence="5" id="KW-0175">Coiled coil</keyword>
<evidence type="ECO:0000313" key="9">
    <source>
        <dbReference type="EMBL" id="KAK2148050.1"/>
    </source>
</evidence>
<evidence type="ECO:0000313" key="10">
    <source>
        <dbReference type="Proteomes" id="UP001208570"/>
    </source>
</evidence>
<feature type="region of interest" description="Disordered" evidence="6">
    <location>
        <begin position="969"/>
        <end position="1075"/>
    </location>
</feature>
<feature type="coiled-coil region" evidence="5">
    <location>
        <begin position="508"/>
        <end position="574"/>
    </location>
</feature>
<dbReference type="PANTHER" id="PTHR14234:SF19">
    <property type="entry name" value="RIM-BINDING PROTEIN, ISOFORM F"/>
    <property type="match status" value="1"/>
</dbReference>
<feature type="coiled-coil region" evidence="5">
    <location>
        <begin position="2477"/>
        <end position="2659"/>
    </location>
</feature>
<feature type="region of interest" description="Disordered" evidence="6">
    <location>
        <begin position="832"/>
        <end position="896"/>
    </location>
</feature>
<keyword evidence="2 4" id="KW-0728">SH3 domain</keyword>
<dbReference type="SUPFAM" id="SSF49265">
    <property type="entry name" value="Fibronectin type III"/>
    <property type="match status" value="1"/>
</dbReference>
<feature type="region of interest" description="Disordered" evidence="6">
    <location>
        <begin position="2152"/>
        <end position="2178"/>
    </location>
</feature>
<dbReference type="PROSITE" id="PS50002">
    <property type="entry name" value="SH3"/>
    <property type="match status" value="2"/>
</dbReference>
<evidence type="ECO:0000259" key="7">
    <source>
        <dbReference type="PROSITE" id="PS50002"/>
    </source>
</evidence>
<keyword evidence="3" id="KW-0677">Repeat</keyword>
<dbReference type="Gene3D" id="2.60.40.10">
    <property type="entry name" value="Immunoglobulins"/>
    <property type="match status" value="1"/>
</dbReference>
<dbReference type="InterPro" id="IPR057884">
    <property type="entry name" value="FN3_RIM-BP1/2/3"/>
</dbReference>
<feature type="coiled-coil region" evidence="5">
    <location>
        <begin position="401"/>
        <end position="435"/>
    </location>
</feature>
<feature type="region of interest" description="Disordered" evidence="6">
    <location>
        <begin position="933"/>
        <end position="952"/>
    </location>
</feature>
<feature type="coiled-coil region" evidence="5">
    <location>
        <begin position="1370"/>
        <end position="1411"/>
    </location>
</feature>
<name>A0AAD9J8W7_9ANNE</name>
<evidence type="ECO:0000256" key="5">
    <source>
        <dbReference type="SAM" id="Coils"/>
    </source>
</evidence>
<feature type="compositionally biased region" description="Polar residues" evidence="6">
    <location>
        <begin position="844"/>
        <end position="859"/>
    </location>
</feature>
<sequence>MLVTMPLLTAHRLVITKTSYLFTHLQLEELKSKDRMAWQKHKEMCTQTDHIAAAKVLMETPPQSPELAELTNGVKEDSVQKTDTVSVIRTDPDTKPLETKNAVKKDPGGVLQQKVREQSSKIKDLEEEKLSLAEDKTQLQNKIKEMEKKHRTTLEKNKRFLEKNIEVTNINRSLEEKIKKLTDDLNKLRNQTEKYKKEQNKLSEQLSSEKVERKTLTELRCELDDVQEQLEQQEKTITALKMACSEKDRRIELLVHKRRKQKNSKLQQKMVRFILPAKVQFMANGLKETYYGYDEDTMSIDSEMSSTSCLSSSRLSLDTSNEDDDVFDEVTRSDLEQSYQRLMKEHLELEKSYALLQAKTGASHIDPQRDSKDMCWMDEKETLTKTVRMLKDKIKSQEVHERRMTNRISEIQEQNEELEFRILELEELSEKLKEDVNDTITIKDPPEMTDCGVLQMYAEEKGLMEIKLETVKEKLHNLNYSKDGHLDKADKLVLLQARAMLGIADKKLKELTTAKELLKERIKKLEAEKVELLSAATGVSTDLVLEYEETRKKLEEAEQKIKDLEETMAKYKETEAVHKYTEEQNQRVESKYKEEISTLQRRLSSSQEGREYESELWHEKLETIKNFERRIKELQSESEPLKEQVELLQIENSHLQCGLTQLQCENSRLQCENTQLHGEKTNLQQAASDKSDGDGKTKIDEYEKVISEHQHKQSVLEGELESFKVNLEAGERREEALNSRVSDLENKLKASTERCCHLENALEKAKKELVNELKAIGQDEDGNFCLYSGIEVLIKQLHALAEEKEVLEKKADELGAINKRIMERVEEKTSQLEDVKQKERELLSGQNRQNDLADDQTNTETDKVLGENNMLEEENRKLKQAEDRLEGENKNLKENKNRLEEDRKRLEEENRKLKEENIRLEEDKVKLEKEKCRLEENNEKLQESHKEVAEEKISQLETVDQLLKEKNRLEEENDELEQAKSRLEELSQELEKDKNRLGKENNELKEEVKEVKNDKNRLERDVNNLTEEKGKLEEENGRLKEDNKNLKEDKTRLAEENKKLEEERSKLAEDSKKLESEIKQQVDDRIRLERNNERLQDELDKSRKDAENQLIQLNNQSRTLIEKVKSLELKLKESQEGELQVKDSIVLIEEEKARYIQHLQLQLDQMEENEVKLYQMVNDLKEKEEVLREDIRAKDKIISENSIAVETVKEKTAENLKDKDELHEKLNHLERREAELLQVISQLEQDNQTMKQSLEQVKAAKAKPVAERKQTVELSVNTEENILETEEQLRKEINICKNLVEEYKAKVSEHEVQSQTLQGDLNVANRRIETLSLEQEKKDSVIKELSDEKRERESKVKELDIFEGQLKGKLTNAEETIHEKETALKQLREDLDQMRMTNEELMSKVSDLEINDVALRSKLTSLESVKNDLLATIQKSAQHSHDCGRQSSEVLSSQSEAQQSSVSADQVPSADDLFLSPTDVEELDKMPKDEMVARIHELERLRASHLKKIKELSDNLSSFRQAVEVVAITLETDSDIPSQSCKTKLRDQDLEQRIRQLCKSELVLNLKCMEQEKREAVLRLQLHEAETTLKKQAKEYRAAIQELEQELDRIRKSEARCKFSEIPGNYCTLPWAYRLKNKLQYGGWSTESHSLAKIQHLEELVFEMEANERKLKRQLQETQDNEDDLKRRLTLVEDSYPSQEEDQFSRLLCEASKISPGQRFSPCTETSELQKHISDVEKAERRLKLKLDQIMIQEASSNFEEEQSPISFDQPDVLLRQRVHEMEVMHKHLKYEVVELERDRDELDKITRKDKGLIHELNLKVMQLGETEKNLKEQLSIMESADKNLSLKIENLEEEMIKMQNTEKLLRAQLAKAECKETTLSMQLEHAREDNEAAETKYKQKLAEVEKERKQLTNKVNELTNELGDLHGIELSLKQKVRNMENTEMTLKNRIAELENGLKVSKKRVEELETLNETVSQKIHKLEEEKSSMMFEMSDLVVINNRNSEDLQGRLKSLHNENKQLKDATQREHEEELAKLKKEINRLNSLSRAHEVLKSNHTDTKRQLKEMEKQLNKANASEFQKPVTKSKCVQVKLSESYSIHDLEPVKCFWCLEHDPEFRNALRNLGAHHPQAYHEFVKELQPPEGKRCSVVRVTGQSDSPTANPSSPPQPSSGPHHRNVGRKMDVSEISEDLVVPKGRSAEKTIVNGTVRAQVQHDHKKLLDDLINALPFDDIELPGSASDDDDNTSGGVDETPVSRGGVVRNARTNGHSDPALKKHYIGQLVDALLLADAPTVMPDSEDPLWKVVETLDSEEDEKPYWAEVEVPPVDSMTLSLDVWGLTTDESSSEASSASCQQKALRNNVPSMASDSSLPPLPASVPPPNRPHNSSIESYYLPNGIDSHADDSADEAPDIVDEDDGLRPLKEAPRAKSAERDSDFSEESFLHGSLHRLKKRQHRLAGSLESIQDSGTGSLNEDYVIKSMKEKIAELEAKLQKNENQAPLLRSKDILLLDCTNLKKDNLHLKSRLDEKTKELTFKTKDVEKLTQDLKQLQTNLASTQHNNTLDKTSLKIAEDQLTKFKEVEKSYAQLQQKYEDLQTEHEELKERFADLKEASEEVVNKKKLITELQTKLSNYNKLTLELQSSEKKVKALEEKLKEMGRIETSITRQNVKLLHEVDSLQQLVSHYHLMEEQYNKIRSKFDEAVQVRSKALTMIAPLRAKVSRFASKCKSKDDIIRHLLMDVRRCGRHNELAIKAEKVIDSSSSEDYDRPISPVMLQKIQGIEKDLKERELDITADVKCKPSEIVTRTPMASISSPVMHSSRLRDIEALLDHDIKCNNQNRDKQEIQRSASTDNLYAPSASDEPAAGDIAGIPPQLSLPAVTQFDSALDYLSNSQPPINHSTERSSQRHCQSSSVPLESSTFVAVNDYNPELFSTSGQKELDLPLREGDLVRVIGAKNDRGYYEAEVKGRVGLVPALYLVPAPCSSKTSQQKTKSFQPCTSGVVDTSPEQILSMYAELAQSHKPNYSVSSTSQSQEMHTPSRKPNGSGNASLIHPAFTKSPTIASKTPLSPTFVVHPAYHHGNQSPILPTTSSTPSSCPPDPPSDFHVQRTVGDHSVLLSWLPPAMDEFARSNGITIKGYKIYINNRDVQFIPSAHMSKAFIENLHLHHGTTTFSIQSIGEHGQSSRPVDSICIDSPVGDHLSEIECGQDTSPLKSSRHSDSKEKKRMCFAVYDYEPSKQSANPHPSQELALKTGDVVLTYGNERDDGFYYGKVHGKKGLVPASFIEEVPVFTCKNRRIPSSNASQISSLLSPSGSVAASSHSSMATSERTRPLSNLSNRSTSSSGSRVRLGRKFEAVV</sequence>
<evidence type="ECO:0000256" key="6">
    <source>
        <dbReference type="SAM" id="MobiDB-lite"/>
    </source>
</evidence>
<dbReference type="SUPFAM" id="SSF50044">
    <property type="entry name" value="SH3-domain"/>
    <property type="match status" value="2"/>
</dbReference>
<comment type="caution">
    <text evidence="9">The sequence shown here is derived from an EMBL/GenBank/DDBJ whole genome shotgun (WGS) entry which is preliminary data.</text>
</comment>